<dbReference type="Gene3D" id="3.10.105.10">
    <property type="entry name" value="Dipeptide-binding Protein, Domain 3"/>
    <property type="match status" value="1"/>
</dbReference>
<evidence type="ECO:0000313" key="3">
    <source>
        <dbReference type="EMBL" id="MFB9328076.1"/>
    </source>
</evidence>
<feature type="signal peptide" evidence="1">
    <location>
        <begin position="1"/>
        <end position="29"/>
    </location>
</feature>
<keyword evidence="4" id="KW-1185">Reference proteome</keyword>
<dbReference type="PROSITE" id="PS51257">
    <property type="entry name" value="PROKAR_LIPOPROTEIN"/>
    <property type="match status" value="1"/>
</dbReference>
<dbReference type="Pfam" id="PF00496">
    <property type="entry name" value="SBP_bac_5"/>
    <property type="match status" value="1"/>
</dbReference>
<comment type="caution">
    <text evidence="3">The sequence shown here is derived from an EMBL/GenBank/DDBJ whole genome shotgun (WGS) entry which is preliminary data.</text>
</comment>
<evidence type="ECO:0000313" key="4">
    <source>
        <dbReference type="Proteomes" id="UP001589747"/>
    </source>
</evidence>
<feature type="domain" description="Solute-binding protein family 5" evidence="2">
    <location>
        <begin position="117"/>
        <end position="483"/>
    </location>
</feature>
<dbReference type="InterPro" id="IPR000914">
    <property type="entry name" value="SBP_5_dom"/>
</dbReference>
<dbReference type="Proteomes" id="UP001589747">
    <property type="component" value="Unassembled WGS sequence"/>
</dbReference>
<protein>
    <submittedName>
        <fullName evidence="3">ABC transporter substrate-binding protein</fullName>
    </submittedName>
</protein>
<keyword evidence="1" id="KW-0732">Signal</keyword>
<dbReference type="SUPFAM" id="SSF53850">
    <property type="entry name" value="Periplasmic binding protein-like II"/>
    <property type="match status" value="1"/>
</dbReference>
<dbReference type="PIRSF" id="PIRSF002741">
    <property type="entry name" value="MppA"/>
    <property type="match status" value="1"/>
</dbReference>
<name>A0ABV5KU45_9BACL</name>
<dbReference type="InterPro" id="IPR039424">
    <property type="entry name" value="SBP_5"/>
</dbReference>
<dbReference type="InterPro" id="IPR030678">
    <property type="entry name" value="Peptide/Ni-bd"/>
</dbReference>
<accession>A0ABV5KU45</accession>
<dbReference type="RefSeq" id="WP_377497031.1">
    <property type="nucleotide sequence ID" value="NZ_JBHMDO010000033.1"/>
</dbReference>
<dbReference type="Gene3D" id="3.40.190.10">
    <property type="entry name" value="Periplasmic binding protein-like II"/>
    <property type="match status" value="1"/>
</dbReference>
<reference evidence="3 4" key="1">
    <citation type="submission" date="2024-09" db="EMBL/GenBank/DDBJ databases">
        <authorList>
            <person name="Sun Q."/>
            <person name="Mori K."/>
        </authorList>
    </citation>
    <scope>NUCLEOTIDE SEQUENCE [LARGE SCALE GENOMIC DNA]</scope>
    <source>
        <strain evidence="3 4">TISTR 2452</strain>
    </source>
</reference>
<evidence type="ECO:0000256" key="1">
    <source>
        <dbReference type="SAM" id="SignalP"/>
    </source>
</evidence>
<evidence type="ECO:0000259" key="2">
    <source>
        <dbReference type="Pfam" id="PF00496"/>
    </source>
</evidence>
<dbReference type="EMBL" id="JBHMDO010000033">
    <property type="protein sequence ID" value="MFB9328076.1"/>
    <property type="molecule type" value="Genomic_DNA"/>
</dbReference>
<proteinExistence type="predicted"/>
<dbReference type="CDD" id="cd00995">
    <property type="entry name" value="PBP2_NikA_DppA_OppA_like"/>
    <property type="match status" value="1"/>
</dbReference>
<feature type="chain" id="PRO_5046479671" evidence="1">
    <location>
        <begin position="30"/>
        <end position="575"/>
    </location>
</feature>
<sequence length="575" mass="62223">MKVSLGIATTNKRMFPLMATALLSAALIAGCSGNGNQPAGAVAEGKATNTKANAAAADSAKSDNSAKTEKISYRLGDVVNPEQANNFNPFLKTGNYRPVFDYIYDALYYFNPVEGKLINRLAADGGAWSDDGKTFTVKLNLAAKWHDGQPFTAEDVAYTFQALKDHPVLDSYQLWNESRLTQVEASAQDTIVFQLNSPFPSLPNYLSTVPIVPKHIFEKEDPETFLNKTPIGTGAFVFRSINESAILLDANPDFFEGAPKITELVIQRFKDSPAVTLSLQKGEIQGTTGTIAMPSLPKLLENKDNKLQQFPGLASYAVIINNEKPGLKDPAVRKAIQQAINREEVVEKGEMGAATVGNPGFLSQGFGSLVDAELASKPELQFNLEQANKTLTDAGYAKNGKGIYEKDGVKLSFTYYMAANAPAQNKEGAMITEWLKQAGIETTIKLATWPELTSLATAGNYDLIQNGITVPPDPQAALEVFHSKMTAPSGQNAPGLNWARFRDDQIDGWLDQAASAGPDERAELYKKVQARIAEVVPIVTLYSTGKIPYSETAFANYDTSVPATSVLSLAKVTKK</sequence>
<organism evidence="3 4">
    <name type="scientific">Paenibacillus aurantiacus</name>
    <dbReference type="NCBI Taxonomy" id="1936118"/>
    <lineage>
        <taxon>Bacteria</taxon>
        <taxon>Bacillati</taxon>
        <taxon>Bacillota</taxon>
        <taxon>Bacilli</taxon>
        <taxon>Bacillales</taxon>
        <taxon>Paenibacillaceae</taxon>
        <taxon>Paenibacillus</taxon>
    </lineage>
</organism>
<gene>
    <name evidence="3" type="ORF">ACFFSY_19285</name>
</gene>
<dbReference type="PANTHER" id="PTHR30290">
    <property type="entry name" value="PERIPLASMIC BINDING COMPONENT OF ABC TRANSPORTER"/>
    <property type="match status" value="1"/>
</dbReference>
<dbReference type="Gene3D" id="3.90.76.10">
    <property type="entry name" value="Dipeptide-binding Protein, Domain 1"/>
    <property type="match status" value="1"/>
</dbReference>